<comment type="subunit">
    <text evidence="6">Homodimers and heterodimers.</text>
</comment>
<evidence type="ECO:0000259" key="7">
    <source>
        <dbReference type="PROSITE" id="PS51745"/>
    </source>
</evidence>
<dbReference type="InterPro" id="IPR053793">
    <property type="entry name" value="PB1-like"/>
</dbReference>
<dbReference type="Proteomes" id="UP000734854">
    <property type="component" value="Unassembled WGS sequence"/>
</dbReference>
<keyword evidence="6" id="KW-0678">Repressor</keyword>
<sequence>MAPNKNWMIVFTDNEDDMMLVGDDPWQKFCAMVRQIFIYTKEEVQKMDSNTLNPKNEDCPDMKENVKEQKAVNLHHHLIQKTHRLILQCLVKILKKYDKRIGALIRQPFIEKVLQQPFFTTNLLYKLVKECVAMLDHLFPSNNLSISAECDGQNGVPKPVQSGGRVPELEEIKYI</sequence>
<reference evidence="8 9" key="1">
    <citation type="submission" date="2020-08" db="EMBL/GenBank/DDBJ databases">
        <title>Plant Genome Project.</title>
        <authorList>
            <person name="Zhang R.-G."/>
        </authorList>
    </citation>
    <scope>NUCLEOTIDE SEQUENCE [LARGE SCALE GENOMIC DNA]</scope>
    <source>
        <tissue evidence="8">Rhizome</tissue>
    </source>
</reference>
<dbReference type="GO" id="GO:0005634">
    <property type="term" value="C:nucleus"/>
    <property type="evidence" value="ECO:0007669"/>
    <property type="project" value="UniProtKB-SubCell"/>
</dbReference>
<comment type="subcellular location">
    <subcellularLocation>
        <location evidence="1 6">Nucleus</location>
    </subcellularLocation>
</comment>
<name>A0A8J5F0V2_ZINOF</name>
<proteinExistence type="inferred from homology"/>
<comment type="similarity">
    <text evidence="6">Belongs to the Aux/IAA family.</text>
</comment>
<dbReference type="PROSITE" id="PS51745">
    <property type="entry name" value="PB1"/>
    <property type="match status" value="1"/>
</dbReference>
<evidence type="ECO:0000256" key="5">
    <source>
        <dbReference type="ARBA" id="ARBA00023294"/>
    </source>
</evidence>
<dbReference type="Pfam" id="PF02309">
    <property type="entry name" value="AUX_IAA"/>
    <property type="match status" value="1"/>
</dbReference>
<keyword evidence="2 6" id="KW-0805">Transcription regulation</keyword>
<accession>A0A8J5F0V2</accession>
<evidence type="ECO:0000256" key="1">
    <source>
        <dbReference type="ARBA" id="ARBA00004123"/>
    </source>
</evidence>
<dbReference type="GO" id="GO:0016036">
    <property type="term" value="P:cellular response to phosphate starvation"/>
    <property type="evidence" value="ECO:0007669"/>
    <property type="project" value="InterPro"/>
</dbReference>
<dbReference type="PANTHER" id="PTHR45978">
    <property type="entry name" value="SPX DOMAIN-CONTAINING PROTEIN 3"/>
    <property type="match status" value="1"/>
</dbReference>
<dbReference type="Gene3D" id="3.10.20.90">
    <property type="entry name" value="Phosphatidylinositol 3-kinase Catalytic Subunit, Chain A, domain 1"/>
    <property type="match status" value="1"/>
</dbReference>
<dbReference type="InterPro" id="IPR033389">
    <property type="entry name" value="AUX/IAA_dom"/>
</dbReference>
<feature type="domain" description="PB1" evidence="7">
    <location>
        <begin position="1"/>
        <end position="43"/>
    </location>
</feature>
<evidence type="ECO:0000256" key="6">
    <source>
        <dbReference type="RuleBase" id="RU004549"/>
    </source>
</evidence>
<dbReference type="InterPro" id="IPR031142">
    <property type="entry name" value="SPX_prot"/>
</dbReference>
<protein>
    <recommendedName>
        <fullName evidence="6">Auxin-responsive protein</fullName>
    </recommendedName>
</protein>
<keyword evidence="3 6" id="KW-0804">Transcription</keyword>
<dbReference type="GO" id="GO:0009734">
    <property type="term" value="P:auxin-activated signaling pathway"/>
    <property type="evidence" value="ECO:0007669"/>
    <property type="project" value="UniProtKB-UniRule"/>
</dbReference>
<comment type="caution">
    <text evidence="8">The sequence shown here is derived from an EMBL/GenBank/DDBJ whole genome shotgun (WGS) entry which is preliminary data.</text>
</comment>
<dbReference type="AlphaFoldDB" id="A0A8J5F0V2"/>
<keyword evidence="4 6" id="KW-0539">Nucleus</keyword>
<evidence type="ECO:0000313" key="8">
    <source>
        <dbReference type="EMBL" id="KAG6479013.1"/>
    </source>
</evidence>
<evidence type="ECO:0000256" key="3">
    <source>
        <dbReference type="ARBA" id="ARBA00023163"/>
    </source>
</evidence>
<keyword evidence="5 6" id="KW-0927">Auxin signaling pathway</keyword>
<dbReference type="EMBL" id="JACMSC010000017">
    <property type="protein sequence ID" value="KAG6479013.1"/>
    <property type="molecule type" value="Genomic_DNA"/>
</dbReference>
<evidence type="ECO:0000256" key="4">
    <source>
        <dbReference type="ARBA" id="ARBA00023242"/>
    </source>
</evidence>
<gene>
    <name evidence="8" type="ORF">ZIOFF_062463</name>
</gene>
<evidence type="ECO:0000313" key="9">
    <source>
        <dbReference type="Proteomes" id="UP000734854"/>
    </source>
</evidence>
<comment type="function">
    <text evidence="6">Aux/IAA proteins are short-lived transcriptional factors that function as repressors of early auxin response genes at low auxin concentrations.</text>
</comment>
<evidence type="ECO:0000256" key="2">
    <source>
        <dbReference type="ARBA" id="ARBA00023015"/>
    </source>
</evidence>
<organism evidence="8 9">
    <name type="scientific">Zingiber officinale</name>
    <name type="common">Ginger</name>
    <name type="synonym">Amomum zingiber</name>
    <dbReference type="NCBI Taxonomy" id="94328"/>
    <lineage>
        <taxon>Eukaryota</taxon>
        <taxon>Viridiplantae</taxon>
        <taxon>Streptophyta</taxon>
        <taxon>Embryophyta</taxon>
        <taxon>Tracheophyta</taxon>
        <taxon>Spermatophyta</taxon>
        <taxon>Magnoliopsida</taxon>
        <taxon>Liliopsida</taxon>
        <taxon>Zingiberales</taxon>
        <taxon>Zingiberaceae</taxon>
        <taxon>Zingiber</taxon>
    </lineage>
</organism>
<dbReference type="PANTHER" id="PTHR45978:SF5">
    <property type="entry name" value="SPX DOMAIN-CONTAINING PROTEIN 2"/>
    <property type="match status" value="1"/>
</dbReference>
<keyword evidence="9" id="KW-1185">Reference proteome</keyword>